<proteinExistence type="inferred from homology"/>
<gene>
    <name evidence="8" type="primary">vapC</name>
    <name evidence="10" type="ORF">BCL74_2673</name>
</gene>
<dbReference type="SUPFAM" id="SSF88723">
    <property type="entry name" value="PIN domain-like"/>
    <property type="match status" value="1"/>
</dbReference>
<dbReference type="Pfam" id="PF01850">
    <property type="entry name" value="PIN"/>
    <property type="match status" value="1"/>
</dbReference>
<protein>
    <recommendedName>
        <fullName evidence="8">Ribonuclease VapC</fullName>
        <shortName evidence="8">RNase VapC</shortName>
        <ecNumber evidence="8">3.1.-.-</ecNumber>
    </recommendedName>
    <alternativeName>
        <fullName evidence="8">Toxin VapC</fullName>
    </alternativeName>
</protein>
<dbReference type="OrthoDB" id="32625at2"/>
<dbReference type="PANTHER" id="PTHR33653:SF1">
    <property type="entry name" value="RIBONUCLEASE VAPC2"/>
    <property type="match status" value="1"/>
</dbReference>
<dbReference type="InterPro" id="IPR022907">
    <property type="entry name" value="VapC_family"/>
</dbReference>
<comment type="similarity">
    <text evidence="7 8">Belongs to the PINc/VapC protein family.</text>
</comment>
<dbReference type="AlphaFoldDB" id="A0A420WB37"/>
<dbReference type="CDD" id="cd09871">
    <property type="entry name" value="PIN_MtVapC28-VapC30-like"/>
    <property type="match status" value="1"/>
</dbReference>
<comment type="caution">
    <text evidence="10">The sequence shown here is derived from an EMBL/GenBank/DDBJ whole genome shotgun (WGS) entry which is preliminary data.</text>
</comment>
<dbReference type="GO" id="GO:0004540">
    <property type="term" value="F:RNA nuclease activity"/>
    <property type="evidence" value="ECO:0007669"/>
    <property type="project" value="InterPro"/>
</dbReference>
<comment type="cofactor">
    <cofactor evidence="1 8">
        <name>Mg(2+)</name>
        <dbReference type="ChEBI" id="CHEBI:18420"/>
    </cofactor>
</comment>
<reference evidence="10 11" key="1">
    <citation type="submission" date="2018-10" db="EMBL/GenBank/DDBJ databases">
        <title>Comparative analysis of microorganisms from saline springs in Andes Mountain Range, Colombia.</title>
        <authorList>
            <person name="Rubin E."/>
        </authorList>
    </citation>
    <scope>NUCLEOTIDE SEQUENCE [LARGE SCALE GENOMIC DNA]</scope>
    <source>
        <strain evidence="10 11">USBA 36</strain>
    </source>
</reference>
<dbReference type="PANTHER" id="PTHR33653">
    <property type="entry name" value="RIBONUCLEASE VAPC2"/>
    <property type="match status" value="1"/>
</dbReference>
<dbReference type="GO" id="GO:0090729">
    <property type="term" value="F:toxin activity"/>
    <property type="evidence" value="ECO:0007669"/>
    <property type="project" value="UniProtKB-KW"/>
</dbReference>
<evidence type="ECO:0000259" key="9">
    <source>
        <dbReference type="Pfam" id="PF01850"/>
    </source>
</evidence>
<evidence type="ECO:0000256" key="6">
    <source>
        <dbReference type="ARBA" id="ARBA00022842"/>
    </source>
</evidence>
<organism evidence="10 11">
    <name type="scientific">Oceanibaculum indicum</name>
    <dbReference type="NCBI Taxonomy" id="526216"/>
    <lineage>
        <taxon>Bacteria</taxon>
        <taxon>Pseudomonadati</taxon>
        <taxon>Pseudomonadota</taxon>
        <taxon>Alphaproteobacteria</taxon>
        <taxon>Rhodospirillales</taxon>
        <taxon>Oceanibaculaceae</taxon>
        <taxon>Oceanibaculum</taxon>
    </lineage>
</organism>
<evidence type="ECO:0000256" key="1">
    <source>
        <dbReference type="ARBA" id="ARBA00001946"/>
    </source>
</evidence>
<dbReference type="Gene3D" id="3.40.50.1010">
    <property type="entry name" value="5'-nuclease"/>
    <property type="match status" value="1"/>
</dbReference>
<dbReference type="InterPro" id="IPR050556">
    <property type="entry name" value="Type_II_TA_system_RNase"/>
</dbReference>
<evidence type="ECO:0000256" key="3">
    <source>
        <dbReference type="ARBA" id="ARBA00022722"/>
    </source>
</evidence>
<keyword evidence="8" id="KW-0800">Toxin</keyword>
<dbReference type="GO" id="GO:0000287">
    <property type="term" value="F:magnesium ion binding"/>
    <property type="evidence" value="ECO:0007669"/>
    <property type="project" value="UniProtKB-UniRule"/>
</dbReference>
<accession>A0A420WB37</accession>
<evidence type="ECO:0000313" key="10">
    <source>
        <dbReference type="EMBL" id="RKQ68198.1"/>
    </source>
</evidence>
<evidence type="ECO:0000256" key="4">
    <source>
        <dbReference type="ARBA" id="ARBA00022723"/>
    </source>
</evidence>
<evidence type="ECO:0000256" key="7">
    <source>
        <dbReference type="ARBA" id="ARBA00038093"/>
    </source>
</evidence>
<keyword evidence="5 8" id="KW-0378">Hydrolase</keyword>
<sequence length="129" mass="13960">MVIDTSALVAILSDEPERKPFNEAIAADPVRLVSAGTLIEAGLVMEARYGEIAGRELDLFLHRAGCETVPVDEMQAELARSAARRYGKGRHPAGLNFGDLFAYALAKATGEKLLFKGRDFEQTDIVPAV</sequence>
<feature type="domain" description="PIN" evidence="9">
    <location>
        <begin position="1"/>
        <end position="124"/>
    </location>
</feature>
<evidence type="ECO:0000256" key="8">
    <source>
        <dbReference type="HAMAP-Rule" id="MF_00265"/>
    </source>
</evidence>
<dbReference type="GO" id="GO:0016787">
    <property type="term" value="F:hydrolase activity"/>
    <property type="evidence" value="ECO:0007669"/>
    <property type="project" value="UniProtKB-KW"/>
</dbReference>
<dbReference type="HAMAP" id="MF_00265">
    <property type="entry name" value="VapC_Nob1"/>
    <property type="match status" value="1"/>
</dbReference>
<name>A0A420WB37_9PROT</name>
<dbReference type="EC" id="3.1.-.-" evidence="8"/>
<keyword evidence="6 8" id="KW-0460">Magnesium</keyword>
<feature type="binding site" evidence="8">
    <location>
        <position position="4"/>
    </location>
    <ligand>
        <name>Mg(2+)</name>
        <dbReference type="ChEBI" id="CHEBI:18420"/>
    </ligand>
</feature>
<dbReference type="RefSeq" id="WP_121220743.1">
    <property type="nucleotide sequence ID" value="NZ_RBIG01000003.1"/>
</dbReference>
<keyword evidence="4 8" id="KW-0479">Metal-binding</keyword>
<keyword evidence="3 8" id="KW-0540">Nuclease</keyword>
<evidence type="ECO:0000256" key="5">
    <source>
        <dbReference type="ARBA" id="ARBA00022801"/>
    </source>
</evidence>
<feature type="binding site" evidence="8">
    <location>
        <position position="99"/>
    </location>
    <ligand>
        <name>Mg(2+)</name>
        <dbReference type="ChEBI" id="CHEBI:18420"/>
    </ligand>
</feature>
<comment type="function">
    <text evidence="8">Toxic component of a toxin-antitoxin (TA) system. An RNase.</text>
</comment>
<dbReference type="EMBL" id="RBIG01000003">
    <property type="protein sequence ID" value="RKQ68198.1"/>
    <property type="molecule type" value="Genomic_DNA"/>
</dbReference>
<evidence type="ECO:0000256" key="2">
    <source>
        <dbReference type="ARBA" id="ARBA00022649"/>
    </source>
</evidence>
<dbReference type="Proteomes" id="UP000277424">
    <property type="component" value="Unassembled WGS sequence"/>
</dbReference>
<keyword evidence="2 8" id="KW-1277">Toxin-antitoxin system</keyword>
<dbReference type="InterPro" id="IPR002716">
    <property type="entry name" value="PIN_dom"/>
</dbReference>
<dbReference type="InterPro" id="IPR029060">
    <property type="entry name" value="PIN-like_dom_sf"/>
</dbReference>
<evidence type="ECO:0000313" key="11">
    <source>
        <dbReference type="Proteomes" id="UP000277424"/>
    </source>
</evidence>